<dbReference type="AlphaFoldDB" id="A0AAV0N719"/>
<feature type="non-terminal residue" evidence="1">
    <location>
        <position position="66"/>
    </location>
</feature>
<comment type="caution">
    <text evidence="1">The sequence shown here is derived from an EMBL/GenBank/DDBJ whole genome shotgun (WGS) entry which is preliminary data.</text>
</comment>
<evidence type="ECO:0000313" key="2">
    <source>
        <dbReference type="Proteomes" id="UP001154282"/>
    </source>
</evidence>
<organism evidence="1 2">
    <name type="scientific">Linum tenue</name>
    <dbReference type="NCBI Taxonomy" id="586396"/>
    <lineage>
        <taxon>Eukaryota</taxon>
        <taxon>Viridiplantae</taxon>
        <taxon>Streptophyta</taxon>
        <taxon>Embryophyta</taxon>
        <taxon>Tracheophyta</taxon>
        <taxon>Spermatophyta</taxon>
        <taxon>Magnoliopsida</taxon>
        <taxon>eudicotyledons</taxon>
        <taxon>Gunneridae</taxon>
        <taxon>Pentapetalae</taxon>
        <taxon>rosids</taxon>
        <taxon>fabids</taxon>
        <taxon>Malpighiales</taxon>
        <taxon>Linaceae</taxon>
        <taxon>Linum</taxon>
    </lineage>
</organism>
<keyword evidence="2" id="KW-1185">Reference proteome</keyword>
<dbReference type="Proteomes" id="UP001154282">
    <property type="component" value="Unassembled WGS sequence"/>
</dbReference>
<evidence type="ECO:0000313" key="1">
    <source>
        <dbReference type="EMBL" id="CAI0454342.1"/>
    </source>
</evidence>
<gene>
    <name evidence="1" type="ORF">LITE_LOCUS31930</name>
</gene>
<reference evidence="1" key="1">
    <citation type="submission" date="2022-08" db="EMBL/GenBank/DDBJ databases">
        <authorList>
            <person name="Gutierrez-Valencia J."/>
        </authorList>
    </citation>
    <scope>NUCLEOTIDE SEQUENCE</scope>
</reference>
<name>A0AAV0N719_9ROSI</name>
<sequence>MRGSLTQLLSIQTLKRRSCLEGQNLEAWTGHNTSKEISSFMLRFSLLSLGAYLLNNTFRKSSPTGS</sequence>
<proteinExistence type="predicted"/>
<protein>
    <submittedName>
        <fullName evidence="1">Uncharacterized protein</fullName>
    </submittedName>
</protein>
<accession>A0AAV0N719</accession>
<dbReference type="EMBL" id="CAMGYJ010000008">
    <property type="protein sequence ID" value="CAI0454342.1"/>
    <property type="molecule type" value="Genomic_DNA"/>
</dbReference>